<evidence type="ECO:0000256" key="9">
    <source>
        <dbReference type="ARBA" id="ARBA00013467"/>
    </source>
</evidence>
<dbReference type="PROSITE" id="PS50068">
    <property type="entry name" value="LDLRA_2"/>
    <property type="match status" value="9"/>
</dbReference>
<dbReference type="InterPro" id="IPR023415">
    <property type="entry name" value="LDLR_class-A_CS"/>
</dbReference>
<keyword evidence="20 26" id="KW-1015">Disulfide bond</keyword>
<feature type="disulfide bond" evidence="26">
    <location>
        <begin position="1289"/>
        <end position="1301"/>
    </location>
</feature>
<dbReference type="Pfam" id="PF00057">
    <property type="entry name" value="Ldl_recept_a"/>
    <property type="match status" value="9"/>
</dbReference>
<dbReference type="GO" id="GO:0005794">
    <property type="term" value="C:Golgi apparatus"/>
    <property type="evidence" value="ECO:0007669"/>
    <property type="project" value="UniProtKB-SubCell"/>
</dbReference>
<organism evidence="31 32">
    <name type="scientific">Sipha flava</name>
    <name type="common">yellow sugarcane aphid</name>
    <dbReference type="NCBI Taxonomy" id="143950"/>
    <lineage>
        <taxon>Eukaryota</taxon>
        <taxon>Metazoa</taxon>
        <taxon>Ecdysozoa</taxon>
        <taxon>Arthropoda</taxon>
        <taxon>Hexapoda</taxon>
        <taxon>Insecta</taxon>
        <taxon>Pterygota</taxon>
        <taxon>Neoptera</taxon>
        <taxon>Paraneoptera</taxon>
        <taxon>Hemiptera</taxon>
        <taxon>Sternorrhyncha</taxon>
        <taxon>Aphidomorpha</taxon>
        <taxon>Aphidoidea</taxon>
        <taxon>Aphididae</taxon>
        <taxon>Sipha</taxon>
    </lineage>
</organism>
<evidence type="ECO:0000256" key="16">
    <source>
        <dbReference type="ARBA" id="ARBA00022753"/>
    </source>
</evidence>
<keyword evidence="12" id="KW-0245">EGF-like domain</keyword>
<dbReference type="Pfam" id="PF15902">
    <property type="entry name" value="Sortilin-Vps10"/>
    <property type="match status" value="1"/>
</dbReference>
<evidence type="ECO:0000256" key="24">
    <source>
        <dbReference type="ARBA" id="ARBA00029896"/>
    </source>
</evidence>
<keyword evidence="17" id="KW-0256">Endoplasmic reticulum</keyword>
<evidence type="ECO:0000256" key="13">
    <source>
        <dbReference type="ARBA" id="ARBA00022583"/>
    </source>
</evidence>
<dbReference type="InterPro" id="IPR003961">
    <property type="entry name" value="FN3_dom"/>
</dbReference>
<feature type="disulfide bond" evidence="26">
    <location>
        <begin position="1409"/>
        <end position="1424"/>
    </location>
</feature>
<feature type="disulfide bond" evidence="26">
    <location>
        <begin position="1363"/>
        <end position="1378"/>
    </location>
</feature>
<evidence type="ECO:0000256" key="23">
    <source>
        <dbReference type="ARBA" id="ARBA00023329"/>
    </source>
</evidence>
<feature type="disulfide bond" evidence="26">
    <location>
        <begin position="1344"/>
        <end position="1356"/>
    </location>
</feature>
<keyword evidence="21" id="KW-0675">Receptor</keyword>
<reference evidence="32" key="1">
    <citation type="submission" date="2025-08" db="UniProtKB">
        <authorList>
            <consortium name="RefSeq"/>
        </authorList>
    </citation>
    <scope>IDENTIFICATION</scope>
    <source>
        <tissue evidence="32">Whole body</tissue>
    </source>
</reference>
<dbReference type="FunFam" id="3.30.60.270:FF:000002">
    <property type="entry name" value="Sortilin-related receptor isoform A"/>
    <property type="match status" value="1"/>
</dbReference>
<dbReference type="Pfam" id="PF00041">
    <property type="entry name" value="fn3"/>
    <property type="match status" value="2"/>
</dbReference>
<dbReference type="CDD" id="cd00112">
    <property type="entry name" value="LDLa"/>
    <property type="match status" value="8"/>
</dbReference>
<evidence type="ECO:0000256" key="27">
    <source>
        <dbReference type="PROSITE-ProRule" id="PRU00461"/>
    </source>
</evidence>
<evidence type="ECO:0000256" key="20">
    <source>
        <dbReference type="ARBA" id="ARBA00023157"/>
    </source>
</evidence>
<gene>
    <name evidence="32" type="primary">LOC112683167</name>
</gene>
<feature type="disulfide bond" evidence="26">
    <location>
        <begin position="1296"/>
        <end position="1314"/>
    </location>
</feature>
<dbReference type="Proteomes" id="UP000694846">
    <property type="component" value="Unplaced"/>
</dbReference>
<feature type="disulfide bond" evidence="26">
    <location>
        <begin position="1070"/>
        <end position="1088"/>
    </location>
</feature>
<feature type="disulfide bond" evidence="26">
    <location>
        <begin position="1109"/>
        <end position="1127"/>
    </location>
</feature>
<evidence type="ECO:0000256" key="11">
    <source>
        <dbReference type="ARBA" id="ARBA00022475"/>
    </source>
</evidence>
<keyword evidence="15" id="KW-0677">Repeat</keyword>
<dbReference type="SUPFAM" id="SSF63825">
    <property type="entry name" value="YWTD domain"/>
    <property type="match status" value="1"/>
</dbReference>
<feature type="domain" description="Fibronectin type-III" evidence="30">
    <location>
        <begin position="1482"/>
        <end position="1575"/>
    </location>
</feature>
<dbReference type="PROSITE" id="PS01209">
    <property type="entry name" value="LDLRA_1"/>
    <property type="match status" value="4"/>
</dbReference>
<feature type="disulfide bond" evidence="26">
    <location>
        <begin position="1436"/>
        <end position="1448"/>
    </location>
</feature>
<dbReference type="GO" id="GO:0055038">
    <property type="term" value="C:recycling endosome membrane"/>
    <property type="evidence" value="ECO:0007669"/>
    <property type="project" value="UniProtKB-SubCell"/>
</dbReference>
<dbReference type="InterPro" id="IPR036055">
    <property type="entry name" value="LDL_receptor-like_sf"/>
</dbReference>
<comment type="subcellular location">
    <subcellularLocation>
        <location evidence="3">Cell membrane</location>
        <topology evidence="3">Single-pass membrane protein</topology>
    </subcellularLocation>
    <subcellularLocation>
        <location evidence="4">Cytoplasmic vesicle</location>
        <location evidence="4">Secretory vesicle membrane</location>
        <topology evidence="4">Single-pass type I membrane protein</topology>
    </subcellularLocation>
    <subcellularLocation>
        <location evidence="2">Early endosome membrane</location>
        <topology evidence="2">Single-pass type I membrane protein</topology>
    </subcellularLocation>
    <subcellularLocation>
        <location evidence="1">Endoplasmic reticulum membrane</location>
        <topology evidence="1">Single-pass type I membrane protein</topology>
    </subcellularLocation>
    <subcellularLocation>
        <location evidence="7">Endosome</location>
        <location evidence="7">Multivesicular body membrane</location>
        <topology evidence="7">Single-pass type I membrane protein</topology>
    </subcellularLocation>
    <subcellularLocation>
        <location evidence="5">Golgi apparatus</location>
        <location evidence="5">trans-Golgi network membrane</location>
        <topology evidence="5">Single-pass type I membrane protein</topology>
    </subcellularLocation>
    <subcellularLocation>
        <location evidence="6">Recycling endosome membrane</location>
        <topology evidence="6">Single-pass type I membrane protein</topology>
    </subcellularLocation>
</comment>
<feature type="disulfide bond" evidence="26">
    <location>
        <begin position="1207"/>
        <end position="1222"/>
    </location>
</feature>
<evidence type="ECO:0000256" key="26">
    <source>
        <dbReference type="PROSITE-ProRule" id="PRU00124"/>
    </source>
</evidence>
<feature type="repeat" description="LDL-receptor class B" evidence="27">
    <location>
        <begin position="871"/>
        <end position="916"/>
    </location>
</feature>
<dbReference type="Pfam" id="PF00058">
    <property type="entry name" value="Ldl_recept_b"/>
    <property type="match status" value="2"/>
</dbReference>
<dbReference type="FunFam" id="4.10.400.10:FF:000034">
    <property type="entry name" value="Low-density lipoprotein receptor-related protein 2"/>
    <property type="match status" value="2"/>
</dbReference>
<evidence type="ECO:0000256" key="18">
    <source>
        <dbReference type="ARBA" id="ARBA00023034"/>
    </source>
</evidence>
<keyword evidence="28" id="KW-0812">Transmembrane</keyword>
<evidence type="ECO:0000256" key="7">
    <source>
        <dbReference type="ARBA" id="ARBA00004545"/>
    </source>
</evidence>
<dbReference type="Gene3D" id="2.120.10.30">
    <property type="entry name" value="TolB, C-terminal domain"/>
    <property type="match status" value="1"/>
</dbReference>
<dbReference type="GO" id="GO:0031901">
    <property type="term" value="C:early endosome membrane"/>
    <property type="evidence" value="ECO:0007669"/>
    <property type="project" value="UniProtKB-SubCell"/>
</dbReference>
<feature type="disulfide bond" evidence="26">
    <location>
        <begin position="1102"/>
        <end position="1114"/>
    </location>
</feature>
<keyword evidence="19 28" id="KW-0472">Membrane</keyword>
<dbReference type="InterPro" id="IPR000033">
    <property type="entry name" value="LDLR_classB_rpt"/>
</dbReference>
<dbReference type="GeneID" id="112683167"/>
<dbReference type="InterPro" id="IPR031777">
    <property type="entry name" value="Sortilin_C"/>
</dbReference>
<evidence type="ECO:0000256" key="19">
    <source>
        <dbReference type="ARBA" id="ARBA00023136"/>
    </source>
</evidence>
<feature type="chain" id="PRO_5034255999" description="Sortilin-related receptor" evidence="29">
    <location>
        <begin position="20"/>
        <end position="2163"/>
    </location>
</feature>
<evidence type="ECO:0000256" key="8">
    <source>
        <dbReference type="ARBA" id="ARBA00007041"/>
    </source>
</evidence>
<dbReference type="GO" id="GO:0030658">
    <property type="term" value="C:transport vesicle membrane"/>
    <property type="evidence" value="ECO:0007669"/>
    <property type="project" value="UniProtKB-SubCell"/>
</dbReference>
<feature type="disulfide bond" evidence="26">
    <location>
        <begin position="1234"/>
        <end position="1252"/>
    </location>
</feature>
<dbReference type="InterPro" id="IPR036116">
    <property type="entry name" value="FN3_sf"/>
</dbReference>
<dbReference type="FunFam" id="4.10.400.10:FF:000011">
    <property type="entry name" value="Low-density lipoprotein receptor-related protein 1"/>
    <property type="match status" value="1"/>
</dbReference>
<keyword evidence="14 29" id="KW-0732">Signal</keyword>
<dbReference type="PANTHER" id="PTHR12106">
    <property type="entry name" value="SORTILIN RELATED"/>
    <property type="match status" value="1"/>
</dbReference>
<dbReference type="InterPro" id="IPR050310">
    <property type="entry name" value="VPS10-sortilin"/>
</dbReference>
<feature type="signal peptide" evidence="29">
    <location>
        <begin position="1"/>
        <end position="19"/>
    </location>
</feature>
<dbReference type="FunFam" id="2.120.10.30:FF:000241">
    <property type="entry name" value="Low-density lipoprotein receptor-related protein 6"/>
    <property type="match status" value="1"/>
</dbReference>
<evidence type="ECO:0000256" key="2">
    <source>
        <dbReference type="ARBA" id="ARBA00004158"/>
    </source>
</evidence>
<dbReference type="OrthoDB" id="443634at2759"/>
<dbReference type="InterPro" id="IPR002172">
    <property type="entry name" value="LDrepeatLR_classA_rpt"/>
</dbReference>
<evidence type="ECO:0000256" key="1">
    <source>
        <dbReference type="ARBA" id="ARBA00004115"/>
    </source>
</evidence>
<dbReference type="GO" id="GO:0006892">
    <property type="term" value="P:post-Golgi vesicle-mediated transport"/>
    <property type="evidence" value="ECO:0007669"/>
    <property type="project" value="TreeGrafter"/>
</dbReference>
<dbReference type="InterPro" id="IPR057841">
    <property type="entry name" value="FN3_SORL1"/>
</dbReference>
<keyword evidence="28" id="KW-1133">Transmembrane helix</keyword>
<feature type="disulfide bond" evidence="26">
    <location>
        <begin position="1148"/>
        <end position="1166"/>
    </location>
</feature>
<feature type="domain" description="Fibronectin type-III" evidence="30">
    <location>
        <begin position="1579"/>
        <end position="1675"/>
    </location>
</feature>
<dbReference type="InterPro" id="IPR006581">
    <property type="entry name" value="VPS10"/>
</dbReference>
<feature type="domain" description="Fibronectin type-III" evidence="30">
    <location>
        <begin position="1973"/>
        <end position="2070"/>
    </location>
</feature>
<sequence length="2163" mass="243304">MKTVLYFFFAALFARDALSLSVYTDDLPRLADNTGSLESFPVRTKREDIKATLSPPPTIVSDRNITARVFHLNETRQQLMVHWVGDNSNVIICLVREGFFSSAVYISYDYGDTYINKTEAFKINAVENLYASIDKFYIHPTFKSYCVYTDIINHKIFTTIDHSNHLKSIQLSFVPSVVTYRPDIPFVFVVHDKISPTKQLWITHDFGKTWTMLEEHVKSYFWIPVTWDLYKRGHSLIIQREESSNTSVVIAVSENINSSQNNLTTLAVNVVHLKVKDDYMFITTQLSKKNLDLLISYKGGNFIHTRFDTELDRRDYYIADITANRIMVAVAHTPIFSNLYISDVIQSSNQDSISFSLSLERVVAYFPNITWTESLISDIWTETFADIHKVKGLQGIYIVSQISSSMSGGSIDIGPEHIITLITFDWGVDWRLLNVTRSFSHCEKTDNCSLHLTQMFAHVYPVTRTHTFILSSKSAPGIIMATGVVGKSLKGKPGVFVSRDAGLTWRQVLKEMHYYNIGDHGGILIAVRCYKLEKEETSQILYSTDEGETWLEKNFTDSKIKVYELMTEPGENTTVFTMFGSVLEKHEWLIVKIDLKNAFSYNCTKDDYKIWTPTSSVDHLKTSCVLGQTQMFLRKAPKSNCYNGLNDDRPIQTVTCECDIEDFTCDHGFTWMSSSKQCIRNKTSSFDPYIIPSTCKPGQMYNRTKGYRLIPGDKCRVGRSLEFMPQEVPCPFEEKPEFILVAQKERILRLSLNDKPFEVLPVRKLENVIAVEFDVKNNCIFWADIVTDTIGRQCLSDGKEGPEILVNSGLSSVEGMAYDWVSKHLYFVDGAMSKIEVIRTDNKIPGHMRRTILGPTYLKKPRGIAVHPRAGYLFWTDWAVGEAKVARSNLDGSDVKTLINNESVVWPNGLAVDYIAERLYWVDARHDYIASCDLHGNNMKKVIKDDEKVSHPFAVAVLKDWIYWDDWKQNSIFMSDKDLGAKIQTIALHLPGLMDLKVFSHMSQIDTNACASNKCSHFCFGLPNQKFSCQCPDNMSKSDDICLCPGLKEPFVNGTCPSVGHTCSVDYFQCSNGNCIPKYWQCDGDNDCGDNSDETKCTKVSCGPNSFQCNNGKCIPLYWTCDFDPDCEDGSDELNCKYSNCSDGQFRCKNGRCITMHWRCDLEDDCHDGSDEVDCSNISSNSSTTCPPNSFHCPDTANTCIPIKWQCDGEKDCRDGKDEINCEVKNCENWQFECANKKCIFASWKCDGDDDCNDGFKSDEVNCSSTTKHFIVDSNTTPASTFITTNDTCSEWLFQCSNGKCIPYWWKCDKVMDCEDGLDEEQCGTVPSLDVHKTSTVSTPKNMCPQHYFQCNSGLCIEDSWICDEIADCDQGEDENNCKNNNFVGRCKNNSNEFKCRISGSCISTDNVCDGTPQCPDGSDEMFCTNNNQTPGTPSCGIGLFPCDGSKCIPASKRCNRHKDCYDGTDEENCSSANKTYSIQVSLMSIQDHETTPNSLLLNWIAPTYSSSLEYLPSISEFRMPETCINKTWTSKTNYRFTLLKPYTTYNLTVYVREVNKPDVIYPPAYFILATTSEGVPSAPLNVIVKQVNSEEVLVTWTRPENPAGRILSYNVYVEPPHPAMVLSVEADYNNATQSYPVRSSLYRRSIEYSFWVTAKTSEFESERSAVKRFHFDEDSLVDVNLKLNIINATENSLTLTWESVEHAEGFNIVSSAPIKEGPYPNSVQSFNVSNGKNELIITKLSPGVRYTINVTPYNKRYIGMKYIISAKTEGQQLPTVTNITGSLVNIKDKKESTIKVQWSPPKQLEKTKWLYGVYYGTNTNELLSGHKYNTSATIAILSNIESCTSLTIDVGIIGPNGIGPLSKRPLEITTPFDPTVPPKDIKIEPMEHSTKAMIIISWKASCHSVQQSYKVNILETYKNNKTEISVSNVFDAEAHLTVPINYGGNYLISVSTITPNAIPSSLINYRAPELPLPHQVKVFNMPGGHYEVSWKKPILPSTLQKSVIHYLVHISAGSEINSTIAQTYSAKDSPFNISDPPKSNQLSVAVQLATDAGYVSRMSEVFSFNSIDADMQNSDPVVVGVNTGWTFMILVLLVVGLSAGLVYFVVRHRNLQNSFVQFANSRYDTRSGSATFTGVDSLGLGVFKDDEPAVQGFSDDEPLVIT</sequence>
<dbReference type="InterPro" id="IPR031778">
    <property type="entry name" value="Sortilin_N"/>
</dbReference>
<dbReference type="Gene3D" id="2.10.70.80">
    <property type="match status" value="1"/>
</dbReference>
<feature type="disulfide bond" evidence="26">
    <location>
        <begin position="1082"/>
        <end position="1097"/>
    </location>
</feature>
<feature type="transmembrane region" description="Helical" evidence="28">
    <location>
        <begin position="2086"/>
        <end position="2107"/>
    </location>
</feature>
<dbReference type="GO" id="GO:0006897">
    <property type="term" value="P:endocytosis"/>
    <property type="evidence" value="ECO:0007669"/>
    <property type="project" value="UniProtKB-KW"/>
</dbReference>
<dbReference type="Gene3D" id="3.30.60.270">
    <property type="match status" value="1"/>
</dbReference>
<dbReference type="SMART" id="SM00192">
    <property type="entry name" value="LDLa"/>
    <property type="match status" value="9"/>
</dbReference>
<dbReference type="SMART" id="SM00060">
    <property type="entry name" value="FN3"/>
    <property type="match status" value="5"/>
</dbReference>
<evidence type="ECO:0000256" key="28">
    <source>
        <dbReference type="SAM" id="Phobius"/>
    </source>
</evidence>
<proteinExistence type="inferred from homology"/>
<dbReference type="RefSeq" id="XP_025409851.1">
    <property type="nucleotide sequence ID" value="XM_025554066.1"/>
</dbReference>
<dbReference type="GO" id="GO:0005886">
    <property type="term" value="C:plasma membrane"/>
    <property type="evidence" value="ECO:0007669"/>
    <property type="project" value="UniProtKB-SubCell"/>
</dbReference>
<evidence type="ECO:0000313" key="31">
    <source>
        <dbReference type="Proteomes" id="UP000694846"/>
    </source>
</evidence>
<dbReference type="GO" id="GO:0005789">
    <property type="term" value="C:endoplasmic reticulum membrane"/>
    <property type="evidence" value="ECO:0007669"/>
    <property type="project" value="UniProtKB-SubCell"/>
</dbReference>
<feature type="disulfide bond" evidence="26">
    <location>
        <begin position="1443"/>
        <end position="1461"/>
    </location>
</feature>
<dbReference type="FunFam" id="4.10.400.10:FF:000005">
    <property type="entry name" value="low-density lipoprotein receptor-related protein 1B"/>
    <property type="match status" value="1"/>
</dbReference>
<evidence type="ECO:0000256" key="17">
    <source>
        <dbReference type="ARBA" id="ARBA00022824"/>
    </source>
</evidence>
<dbReference type="InterPro" id="IPR000742">
    <property type="entry name" value="EGF"/>
</dbReference>
<dbReference type="SMART" id="SM00135">
    <property type="entry name" value="LY"/>
    <property type="match status" value="5"/>
</dbReference>
<feature type="disulfide bond" evidence="26">
    <location>
        <begin position="1160"/>
        <end position="1175"/>
    </location>
</feature>
<protein>
    <recommendedName>
        <fullName evidence="9">Sortilin-related receptor</fullName>
    </recommendedName>
    <alternativeName>
        <fullName evidence="24">Low-density lipoprotein receptor relative with 11 ligand-binding repeats</fullName>
    </alternativeName>
    <alternativeName>
        <fullName evidence="25">Sorting protein-related receptor containing LDLR class A repeats</fullName>
    </alternativeName>
</protein>
<dbReference type="SMART" id="SM00602">
    <property type="entry name" value="VPS10"/>
    <property type="match status" value="1"/>
</dbReference>
<keyword evidence="23" id="KW-0968">Cytoplasmic vesicle</keyword>
<evidence type="ECO:0000256" key="4">
    <source>
        <dbReference type="ARBA" id="ARBA00004212"/>
    </source>
</evidence>
<evidence type="ECO:0000256" key="12">
    <source>
        <dbReference type="ARBA" id="ARBA00022536"/>
    </source>
</evidence>
<dbReference type="PANTHER" id="PTHR12106:SF27">
    <property type="entry name" value="SORTILIN-RELATED RECEPTOR"/>
    <property type="match status" value="1"/>
</dbReference>
<dbReference type="SMART" id="SM00181">
    <property type="entry name" value="EGF"/>
    <property type="match status" value="4"/>
</dbReference>
<feature type="disulfide bond" evidence="26">
    <location>
        <begin position="1455"/>
        <end position="1470"/>
    </location>
</feature>
<evidence type="ECO:0000256" key="22">
    <source>
        <dbReference type="ARBA" id="ARBA00023180"/>
    </source>
</evidence>
<evidence type="ECO:0000256" key="5">
    <source>
        <dbReference type="ARBA" id="ARBA00004393"/>
    </source>
</evidence>
<dbReference type="PROSITE" id="PS51120">
    <property type="entry name" value="LDLRB"/>
    <property type="match status" value="2"/>
</dbReference>
<dbReference type="PROSITE" id="PS50853">
    <property type="entry name" value="FN3"/>
    <property type="match status" value="4"/>
</dbReference>
<feature type="disulfide bond" evidence="26">
    <location>
        <begin position="1063"/>
        <end position="1075"/>
    </location>
</feature>
<feature type="disulfide bond" evidence="26">
    <location>
        <begin position="1308"/>
        <end position="1323"/>
    </location>
</feature>
<keyword evidence="31" id="KW-1185">Reference proteome</keyword>
<evidence type="ECO:0000256" key="3">
    <source>
        <dbReference type="ARBA" id="ARBA00004162"/>
    </source>
</evidence>
<evidence type="ECO:0000256" key="21">
    <source>
        <dbReference type="ARBA" id="ARBA00023170"/>
    </source>
</evidence>
<keyword evidence="18" id="KW-0333">Golgi apparatus</keyword>
<keyword evidence="13" id="KW-0254">Endocytosis</keyword>
<keyword evidence="22" id="KW-0325">Glycoprotein</keyword>
<feature type="disulfide bond" evidence="26">
    <location>
        <begin position="1141"/>
        <end position="1153"/>
    </location>
</feature>
<dbReference type="InterPro" id="IPR013783">
    <property type="entry name" value="Ig-like_fold"/>
</dbReference>
<evidence type="ECO:0000256" key="25">
    <source>
        <dbReference type="ARBA" id="ARBA00032450"/>
    </source>
</evidence>
<feature type="disulfide bond" evidence="26">
    <location>
        <begin position="1227"/>
        <end position="1239"/>
    </location>
</feature>
<dbReference type="Gene3D" id="2.60.40.10">
    <property type="entry name" value="Immunoglobulins"/>
    <property type="match status" value="2"/>
</dbReference>
<feature type="domain" description="Fibronectin type-III" evidence="30">
    <location>
        <begin position="1678"/>
        <end position="1784"/>
    </location>
</feature>
<accession>A0A8B8FH51</accession>
<evidence type="ECO:0000256" key="10">
    <source>
        <dbReference type="ARBA" id="ARBA00022448"/>
    </source>
</evidence>
<dbReference type="SUPFAM" id="SSF57424">
    <property type="entry name" value="LDL receptor-like module"/>
    <property type="match status" value="9"/>
</dbReference>
<dbReference type="Pfam" id="PF15901">
    <property type="entry name" value="Sortilin_C"/>
    <property type="match status" value="1"/>
</dbReference>
<feature type="disulfide bond" evidence="26">
    <location>
        <begin position="1121"/>
        <end position="1136"/>
    </location>
</feature>
<evidence type="ECO:0000313" key="32">
    <source>
        <dbReference type="RefSeq" id="XP_025409851.1"/>
    </source>
</evidence>
<dbReference type="PRINTS" id="PR00261">
    <property type="entry name" value="LDLRECEPTOR"/>
</dbReference>
<dbReference type="SUPFAM" id="SSF49265">
    <property type="entry name" value="Fibronectin type III"/>
    <property type="match status" value="2"/>
</dbReference>
<feature type="repeat" description="LDL-receptor class B" evidence="27">
    <location>
        <begin position="917"/>
        <end position="961"/>
    </location>
</feature>
<comment type="caution">
    <text evidence="26">Lacks conserved residue(s) required for the propagation of feature annotation.</text>
</comment>
<evidence type="ECO:0000256" key="15">
    <source>
        <dbReference type="ARBA" id="ARBA00022737"/>
    </source>
</evidence>
<dbReference type="GO" id="GO:0032585">
    <property type="term" value="C:multivesicular body membrane"/>
    <property type="evidence" value="ECO:0007669"/>
    <property type="project" value="UniProtKB-SubCell"/>
</dbReference>
<comment type="similarity">
    <text evidence="8">Belongs to the VPS10-related sortilin family. SORL1 subfamily.</text>
</comment>
<keyword evidence="10" id="KW-0813">Transport</keyword>
<dbReference type="Pfam" id="PF25814">
    <property type="entry name" value="fn3_SORL1"/>
    <property type="match status" value="1"/>
</dbReference>
<dbReference type="CDD" id="cd00063">
    <property type="entry name" value="FN3"/>
    <property type="match status" value="3"/>
</dbReference>
<dbReference type="SUPFAM" id="SSF110296">
    <property type="entry name" value="Oligoxyloglucan reducing end-specific cellobiohydrolase"/>
    <property type="match status" value="1"/>
</dbReference>
<dbReference type="InterPro" id="IPR011042">
    <property type="entry name" value="6-blade_b-propeller_TolB-like"/>
</dbReference>
<evidence type="ECO:0000256" key="6">
    <source>
        <dbReference type="ARBA" id="ARBA00004480"/>
    </source>
</evidence>
<keyword evidence="16" id="KW-0967">Endosome</keyword>
<dbReference type="Gene3D" id="4.10.400.10">
    <property type="entry name" value="Low-density Lipoprotein Receptor"/>
    <property type="match status" value="9"/>
</dbReference>
<name>A0A8B8FH51_9HEMI</name>
<evidence type="ECO:0000256" key="29">
    <source>
        <dbReference type="SAM" id="SignalP"/>
    </source>
</evidence>
<feature type="disulfide bond" evidence="26">
    <location>
        <begin position="1351"/>
        <end position="1369"/>
    </location>
</feature>
<evidence type="ECO:0000259" key="30">
    <source>
        <dbReference type="PROSITE" id="PS50853"/>
    </source>
</evidence>
<keyword evidence="11" id="KW-1003">Cell membrane</keyword>
<evidence type="ECO:0000256" key="14">
    <source>
        <dbReference type="ARBA" id="ARBA00022729"/>
    </source>
</evidence>